<organism evidence="7 8">
    <name type="scientific">Skeletonema marinoi</name>
    <dbReference type="NCBI Taxonomy" id="267567"/>
    <lineage>
        <taxon>Eukaryota</taxon>
        <taxon>Sar</taxon>
        <taxon>Stramenopiles</taxon>
        <taxon>Ochrophyta</taxon>
        <taxon>Bacillariophyta</taxon>
        <taxon>Coscinodiscophyceae</taxon>
        <taxon>Thalassiosirophycidae</taxon>
        <taxon>Thalassiosirales</taxon>
        <taxon>Skeletonemataceae</taxon>
        <taxon>Skeletonema</taxon>
        <taxon>Skeletonema marinoi-dohrnii complex</taxon>
    </lineage>
</organism>
<dbReference type="Pfam" id="PF13087">
    <property type="entry name" value="AAA_12"/>
    <property type="match status" value="1"/>
</dbReference>
<dbReference type="InterPro" id="IPR041679">
    <property type="entry name" value="DNA2/NAM7-like_C"/>
</dbReference>
<feature type="domain" description="DNA2/NAM7 helicase helicase" evidence="2">
    <location>
        <begin position="886"/>
        <end position="1192"/>
    </location>
</feature>
<dbReference type="GO" id="GO:0071013">
    <property type="term" value="C:catalytic step 2 spliceosome"/>
    <property type="evidence" value="ECO:0007669"/>
    <property type="project" value="TreeGrafter"/>
</dbReference>
<feature type="domain" description="RNA helicase aquarius beta-barrel" evidence="5">
    <location>
        <begin position="566"/>
        <end position="748"/>
    </location>
</feature>
<dbReference type="PANTHER" id="PTHR10887">
    <property type="entry name" value="DNA2/NAM7 HELICASE FAMILY"/>
    <property type="match status" value="1"/>
</dbReference>
<evidence type="ECO:0000259" key="2">
    <source>
        <dbReference type="Pfam" id="PF13086"/>
    </source>
</evidence>
<keyword evidence="7" id="KW-0347">Helicase</keyword>
<evidence type="ECO:0000259" key="6">
    <source>
        <dbReference type="Pfam" id="PF21144"/>
    </source>
</evidence>
<dbReference type="GO" id="GO:0016787">
    <property type="term" value="F:hydrolase activity"/>
    <property type="evidence" value="ECO:0007669"/>
    <property type="project" value="UniProtKB-KW"/>
</dbReference>
<dbReference type="CDD" id="cd18808">
    <property type="entry name" value="SF1_C_Upf1"/>
    <property type="match status" value="1"/>
</dbReference>
<dbReference type="FunFam" id="3.40.50.300:FF:002863">
    <property type="entry name" value="Pre-mRNA-splicing factor cwf11"/>
    <property type="match status" value="1"/>
</dbReference>
<reference evidence="7" key="1">
    <citation type="submission" date="2023-06" db="EMBL/GenBank/DDBJ databases">
        <title>Survivors Of The Sea: Transcriptome response of Skeletonema marinoi to long-term dormancy.</title>
        <authorList>
            <person name="Pinder M.I.M."/>
            <person name="Kourtchenko O."/>
            <person name="Robertson E.K."/>
            <person name="Larsson T."/>
            <person name="Maumus F."/>
            <person name="Osuna-Cruz C.M."/>
            <person name="Vancaester E."/>
            <person name="Stenow R."/>
            <person name="Vandepoele K."/>
            <person name="Ploug H."/>
            <person name="Bruchert V."/>
            <person name="Godhe A."/>
            <person name="Topel M."/>
        </authorList>
    </citation>
    <scope>NUCLEOTIDE SEQUENCE</scope>
    <source>
        <strain evidence="7">R05AC</strain>
    </source>
</reference>
<feature type="region of interest" description="Disordered" evidence="1">
    <location>
        <begin position="1"/>
        <end position="20"/>
    </location>
</feature>
<accession>A0AAD9DKF8</accession>
<dbReference type="GO" id="GO:0003729">
    <property type="term" value="F:mRNA binding"/>
    <property type="evidence" value="ECO:0007669"/>
    <property type="project" value="TreeGrafter"/>
</dbReference>
<name>A0AAD9DKF8_9STRA</name>
<dbReference type="Pfam" id="PF16399">
    <property type="entry name" value="Aquarius_N_1st"/>
    <property type="match status" value="1"/>
</dbReference>
<keyword evidence="8" id="KW-1185">Reference proteome</keyword>
<proteinExistence type="predicted"/>
<dbReference type="InterPro" id="IPR027417">
    <property type="entry name" value="P-loop_NTPase"/>
</dbReference>
<keyword evidence="7" id="KW-0547">Nucleotide-binding</keyword>
<dbReference type="Proteomes" id="UP001224775">
    <property type="component" value="Unassembled WGS sequence"/>
</dbReference>
<evidence type="ECO:0000256" key="1">
    <source>
        <dbReference type="SAM" id="MobiDB-lite"/>
    </source>
</evidence>
<dbReference type="InterPro" id="IPR041677">
    <property type="entry name" value="DNA2/NAM7_AAA_11"/>
</dbReference>
<dbReference type="InterPro" id="IPR032174">
    <property type="entry name" value="Aquarius_N"/>
</dbReference>
<dbReference type="CDD" id="cd17935">
    <property type="entry name" value="EEXXQc_AQR"/>
    <property type="match status" value="1"/>
</dbReference>
<gene>
    <name evidence="7" type="ORF">QTG54_000602</name>
</gene>
<dbReference type="PANTHER" id="PTHR10887:SF5">
    <property type="entry name" value="RNA HELICASE AQUARIUS"/>
    <property type="match status" value="1"/>
</dbReference>
<evidence type="ECO:0000259" key="4">
    <source>
        <dbReference type="Pfam" id="PF16399"/>
    </source>
</evidence>
<comment type="caution">
    <text evidence="7">The sequence shown here is derived from an EMBL/GenBank/DDBJ whole genome shotgun (WGS) entry which is preliminary data.</text>
</comment>
<feature type="domain" description="RNA helicase aquarius insertion" evidence="6">
    <location>
        <begin position="818"/>
        <end position="867"/>
    </location>
</feature>
<feature type="domain" description="RNA helicase aquarius N-terminal" evidence="4">
    <location>
        <begin position="142"/>
        <end position="457"/>
    </location>
</feature>
<dbReference type="Pfam" id="PF13086">
    <property type="entry name" value="AAA_11"/>
    <property type="match status" value="1"/>
</dbReference>
<dbReference type="EC" id="3.6.4.13" evidence="7"/>
<feature type="domain" description="DNA2/NAM7 helicase-like C-terminal" evidence="3">
    <location>
        <begin position="1202"/>
        <end position="1396"/>
    </location>
</feature>
<dbReference type="InterPro" id="IPR047187">
    <property type="entry name" value="SF1_C_Upf1"/>
</dbReference>
<dbReference type="Gene3D" id="3.40.50.300">
    <property type="entry name" value="P-loop containing nucleotide triphosphate hydrolases"/>
    <property type="match status" value="2"/>
</dbReference>
<dbReference type="InterPro" id="IPR045055">
    <property type="entry name" value="DNA2/NAM7-like"/>
</dbReference>
<dbReference type="InterPro" id="IPR048966">
    <property type="entry name" value="Aquarius_b-barrel"/>
</dbReference>
<evidence type="ECO:0000259" key="3">
    <source>
        <dbReference type="Pfam" id="PF13087"/>
    </source>
</evidence>
<dbReference type="EMBL" id="JATAAI010000001">
    <property type="protein sequence ID" value="KAK1748663.1"/>
    <property type="molecule type" value="Genomic_DNA"/>
</dbReference>
<dbReference type="SUPFAM" id="SSF52540">
    <property type="entry name" value="P-loop containing nucleoside triphosphate hydrolases"/>
    <property type="match status" value="1"/>
</dbReference>
<dbReference type="GO" id="GO:0003724">
    <property type="term" value="F:RNA helicase activity"/>
    <property type="evidence" value="ECO:0007669"/>
    <property type="project" value="UniProtKB-EC"/>
</dbReference>
<dbReference type="Pfam" id="PF21143">
    <property type="entry name" value="Aquarius_N_2nd"/>
    <property type="match status" value="1"/>
</dbReference>
<dbReference type="InterPro" id="IPR048967">
    <property type="entry name" value="Aquarius_insert"/>
</dbReference>
<dbReference type="Pfam" id="PF21144">
    <property type="entry name" value="Aquarius_N_3rd"/>
    <property type="match status" value="1"/>
</dbReference>
<evidence type="ECO:0000259" key="5">
    <source>
        <dbReference type="Pfam" id="PF21143"/>
    </source>
</evidence>
<keyword evidence="7" id="KW-0378">Hydrolase</keyword>
<protein>
    <submittedName>
        <fullName evidence="7">RNA helicase aquarius</fullName>
        <ecNumber evidence="7">3.6.4.13</ecNumber>
    </submittedName>
</protein>
<evidence type="ECO:0000313" key="7">
    <source>
        <dbReference type="EMBL" id="KAK1748663.1"/>
    </source>
</evidence>
<evidence type="ECO:0000313" key="8">
    <source>
        <dbReference type="Proteomes" id="UP001224775"/>
    </source>
</evidence>
<sequence length="1467" mass="163426">MAKRRAPEAADTSAAKVQKVTDGSTTSKLGGFSIDINSLTSLAQRIITAHQSDDSKDTKFLDDCHDNGTIERQLWPYFLHLNNNGASDPNEEIAYALALLANRRGGGSGKGSGIDGGGDSQLMFVVDDNFSPSSSSVSPMQRTAAFALLLKGLLSYQDMQTHSLGHISIQNEVLRFLIASYSSMELRCKSSDSNSSQRRGIIEGPLVDLVGVRLWDAIPKRKRFLEMKRDGMLKKRYGLYETKRGDKDANVGFLPGLVDQLFAMITKDDLDEGEQRAVKGYISKSLELLLDLLSYPQTRTHVASFISSHNLTVKLVLSKLYRDQSFVLFRQQVNMLLDSERMEGGMGSSTSNSSALMEKGVDRLIYQRAHTLQKLLHRHYVEEASDVVFAGVGRVTDATWLREKIGLWSENTLYDVCYRLRLVDDKDIGSSTAEIAEQLGCTRRDLLTSIIIYHQASRQSDATVLSAAPIFPTEELLWDPHSVPPGNFSLASNVQSLSLPKLNARFLSAGDYLLRNFHLFRLECAYEIRGDIVDVVKRMRPALKQDGYTDPNDYYGEAQEDTAHQDDFGKTEFQGWARMGLQLKSNKEDKQGFRIIRVDPPRLGQRFPSNVVAELVLDLYHCATSLASEWDELREFDNLFLVAVDATKISASQTEDRRIPDEEDFSFPERFGVRAVRGVTVLEVRDEAGVVLSDPALAYEEGGKPQPKGKRRFLRVALDPAQYAADATGRGSSLGTDVYDTFNLVVRRQGKENNFKAVLETIRGLMRGGAHSMYRSIPSWLMPVLLGYGGDPSAASFLSPQMKSFASKTAGVTSPNAALDFGDTFLDDKHLKDSFPGCNVIVNGHQDSSSTRNNYRVKVTDDSVEATAYTSPTTSSGNPIRFTPVQVQAIRSGLCPGLTTLIGPPGTGKTDVACQIIANLYHSFPTQRTVIVTHSNAALNDLFDKVMARGDVDERYMLRLGAGERNLSTTSSSSHDFTKPGRVAHILSRRNDLLEKVQQLSESLNLSSAAERGADGAPSYTCETAEYFFFHHVKKRIDLFEAGMKKDPIANVKGSFPFVKYFPELETASMTLDDATTKIKEIQAIFDELAEFRPIELLRSQRQRTDYLLTKQARIVAMTCTHAAIARARLVELGFHYDNVIVEEAGQMLDIETFVPLLIQGGESDDSSSSSNSRLKRVCLIGDHNQLPPVVKNISFSKFSHYDQSLFARLIKLGVPSIELNKQGRARADIARLYSWRYDDLGDLEHVLKKEEFKKANTGLAHTFQLINVDDFEGRGESTPTAYFYQNVGEAEYSVALFQYLVLIGYPPEKISILTTYNGQKELITDILSQRCGAGTPLAGIKPGAISTVDQYQGQQNNFIILSLVRTKNVGHLRDIRRLVVAVSRARLGLYVLCRKDLFCHCHELRRTMDQLAAKPTKLQLVKGEHFPTERMANDKVDAHKVHEINDVTELGELVHSMQQDYLSNQQ</sequence>
<keyword evidence="7" id="KW-0067">ATP-binding</keyword>